<feature type="region of interest" description="Disordered" evidence="1">
    <location>
        <begin position="1"/>
        <end position="47"/>
    </location>
</feature>
<name>A0A8D9EVD1_9HEMI</name>
<dbReference type="AlphaFoldDB" id="A0A8D9EVD1"/>
<feature type="region of interest" description="Disordered" evidence="1">
    <location>
        <begin position="136"/>
        <end position="181"/>
    </location>
</feature>
<dbReference type="EMBL" id="HBUF01568195">
    <property type="protein sequence ID" value="CAG6765435.1"/>
    <property type="molecule type" value="Transcribed_RNA"/>
</dbReference>
<evidence type="ECO:0000256" key="1">
    <source>
        <dbReference type="SAM" id="MobiDB-lite"/>
    </source>
</evidence>
<accession>A0A8D9EVD1</accession>
<evidence type="ECO:0000313" key="2">
    <source>
        <dbReference type="EMBL" id="CAG6765435.1"/>
    </source>
</evidence>
<proteinExistence type="predicted"/>
<protein>
    <submittedName>
        <fullName evidence="2">Uncharacterized protein</fullName>
    </submittedName>
</protein>
<reference evidence="2" key="1">
    <citation type="submission" date="2021-05" db="EMBL/GenBank/DDBJ databases">
        <authorList>
            <person name="Alioto T."/>
            <person name="Alioto T."/>
            <person name="Gomez Garrido J."/>
        </authorList>
    </citation>
    <scope>NUCLEOTIDE SEQUENCE</scope>
</reference>
<feature type="compositionally biased region" description="Polar residues" evidence="1">
    <location>
        <begin position="38"/>
        <end position="47"/>
    </location>
</feature>
<sequence>MGFGIKPAPVHQSYNYGTNRQHRSSKPDSEARGAAFGNFTTGNLGTPTPRTLFTLGHKACKTPRRIQHDCGPHFPEHVSSRMAPIKQGHIGCIPEVGNANGGPICLPSVCSSSVLCVAQPRRPPGPVRGRPVEALEFRPSLGLPTSPPHPASPTASRNSDGYFPSGNTSLGENVLAAGCQS</sequence>
<organism evidence="2">
    <name type="scientific">Cacopsylla melanoneura</name>
    <dbReference type="NCBI Taxonomy" id="428564"/>
    <lineage>
        <taxon>Eukaryota</taxon>
        <taxon>Metazoa</taxon>
        <taxon>Ecdysozoa</taxon>
        <taxon>Arthropoda</taxon>
        <taxon>Hexapoda</taxon>
        <taxon>Insecta</taxon>
        <taxon>Pterygota</taxon>
        <taxon>Neoptera</taxon>
        <taxon>Paraneoptera</taxon>
        <taxon>Hemiptera</taxon>
        <taxon>Sternorrhyncha</taxon>
        <taxon>Psylloidea</taxon>
        <taxon>Psyllidae</taxon>
        <taxon>Psyllinae</taxon>
        <taxon>Cacopsylla</taxon>
    </lineage>
</organism>